<dbReference type="SUPFAM" id="SSF53098">
    <property type="entry name" value="Ribonuclease H-like"/>
    <property type="match status" value="1"/>
</dbReference>
<accession>A0A517TXV5</accession>
<dbReference type="Pfam" id="PF13683">
    <property type="entry name" value="rve_3"/>
    <property type="match status" value="1"/>
</dbReference>
<reference evidence="2 3" key="1">
    <citation type="submission" date="2019-02" db="EMBL/GenBank/DDBJ databases">
        <title>Deep-cultivation of Planctomycetes and their phenomic and genomic characterization uncovers novel biology.</title>
        <authorList>
            <person name="Wiegand S."/>
            <person name="Jogler M."/>
            <person name="Boedeker C."/>
            <person name="Pinto D."/>
            <person name="Vollmers J."/>
            <person name="Rivas-Marin E."/>
            <person name="Kohn T."/>
            <person name="Peeters S.H."/>
            <person name="Heuer A."/>
            <person name="Rast P."/>
            <person name="Oberbeckmann S."/>
            <person name="Bunk B."/>
            <person name="Jeske O."/>
            <person name="Meyerdierks A."/>
            <person name="Storesund J.E."/>
            <person name="Kallscheuer N."/>
            <person name="Luecker S."/>
            <person name="Lage O.M."/>
            <person name="Pohl T."/>
            <person name="Merkel B.J."/>
            <person name="Hornburger P."/>
            <person name="Mueller R.-W."/>
            <person name="Bruemmer F."/>
            <person name="Labrenz M."/>
            <person name="Spormann A.M."/>
            <person name="Op den Camp H."/>
            <person name="Overmann J."/>
            <person name="Amann R."/>
            <person name="Jetten M.S.M."/>
            <person name="Mascher T."/>
            <person name="Medema M.H."/>
            <person name="Devos D.P."/>
            <person name="Kaster A.-K."/>
            <person name="Ovreas L."/>
            <person name="Rohde M."/>
            <person name="Galperin M.Y."/>
            <person name="Jogler C."/>
        </authorList>
    </citation>
    <scope>NUCLEOTIDE SEQUENCE [LARGE SCALE GENOMIC DNA]</scope>
    <source>
        <strain evidence="2 3">I41</strain>
    </source>
</reference>
<dbReference type="Proteomes" id="UP000317909">
    <property type="component" value="Chromosome"/>
</dbReference>
<dbReference type="KEGG" id="llh:I41_24010"/>
<dbReference type="EMBL" id="CP036339">
    <property type="protein sequence ID" value="QDT73212.1"/>
    <property type="molecule type" value="Genomic_DNA"/>
</dbReference>
<dbReference type="AlphaFoldDB" id="A0A517TXV5"/>
<gene>
    <name evidence="2" type="ORF">I41_24010</name>
</gene>
<dbReference type="GO" id="GO:0015074">
    <property type="term" value="P:DNA integration"/>
    <property type="evidence" value="ECO:0007669"/>
    <property type="project" value="InterPro"/>
</dbReference>
<protein>
    <recommendedName>
        <fullName evidence="1">Integrase catalytic domain-containing protein</fullName>
    </recommendedName>
</protein>
<feature type="domain" description="Integrase catalytic" evidence="1">
    <location>
        <begin position="6"/>
        <end position="45"/>
    </location>
</feature>
<organism evidence="2 3">
    <name type="scientific">Lacipirellula limnantheis</name>
    <dbReference type="NCBI Taxonomy" id="2528024"/>
    <lineage>
        <taxon>Bacteria</taxon>
        <taxon>Pseudomonadati</taxon>
        <taxon>Planctomycetota</taxon>
        <taxon>Planctomycetia</taxon>
        <taxon>Pirellulales</taxon>
        <taxon>Lacipirellulaceae</taxon>
        <taxon>Lacipirellula</taxon>
    </lineage>
</organism>
<proteinExistence type="predicted"/>
<keyword evidence="3" id="KW-1185">Reference proteome</keyword>
<sequence length="69" mass="8033">MSGAIHSRPCQPADKRVIESFNGRLRQECLSQRWFQELKDAVETVNFEIRWRPLELHRGIAISAITLAR</sequence>
<evidence type="ECO:0000313" key="3">
    <source>
        <dbReference type="Proteomes" id="UP000317909"/>
    </source>
</evidence>
<evidence type="ECO:0000313" key="2">
    <source>
        <dbReference type="EMBL" id="QDT73212.1"/>
    </source>
</evidence>
<dbReference type="InterPro" id="IPR012337">
    <property type="entry name" value="RNaseH-like_sf"/>
</dbReference>
<dbReference type="InterPro" id="IPR001584">
    <property type="entry name" value="Integrase_cat-core"/>
</dbReference>
<evidence type="ECO:0000259" key="1">
    <source>
        <dbReference type="Pfam" id="PF13683"/>
    </source>
</evidence>
<name>A0A517TXV5_9BACT</name>